<feature type="non-terminal residue" evidence="2">
    <location>
        <position position="1"/>
    </location>
</feature>
<proteinExistence type="predicted"/>
<gene>
    <name evidence="2" type="ORF">MOQ_005455</name>
</gene>
<dbReference type="OrthoDB" id="10551407at2759"/>
<sequence>NDVVPRSDAAGAPQEAEKKSDLPDNDDVAADGVTSVVGPSTRDEAVSDKAGGGAAATGPKSPDAADDAQGAVDPPPREDDAVAVRGGWEADMEDAPPPIHGNNTAAADYPSPPSLACRCRRRRANTQLSGCVDAVARRGDSDRVLRGPHSAVGAREKTLYQLTCLSQYIHIYDFLVCMLCTGEMLYALFVFCVGRHFGGTTVF</sequence>
<name>K2NPE2_TRYCR</name>
<evidence type="ECO:0000313" key="3">
    <source>
        <dbReference type="Proteomes" id="UP000007350"/>
    </source>
</evidence>
<organism evidence="2 3">
    <name type="scientific">Trypanosoma cruzi marinkellei</name>
    <dbReference type="NCBI Taxonomy" id="85056"/>
    <lineage>
        <taxon>Eukaryota</taxon>
        <taxon>Discoba</taxon>
        <taxon>Euglenozoa</taxon>
        <taxon>Kinetoplastea</taxon>
        <taxon>Metakinetoplastina</taxon>
        <taxon>Trypanosomatida</taxon>
        <taxon>Trypanosomatidae</taxon>
        <taxon>Trypanosoma</taxon>
        <taxon>Schizotrypanum</taxon>
    </lineage>
</organism>
<dbReference type="Proteomes" id="UP000007350">
    <property type="component" value="Unassembled WGS sequence"/>
</dbReference>
<evidence type="ECO:0000313" key="2">
    <source>
        <dbReference type="EMBL" id="EKF30727.1"/>
    </source>
</evidence>
<dbReference type="EMBL" id="AHKC01011714">
    <property type="protein sequence ID" value="EKF30727.1"/>
    <property type="molecule type" value="Genomic_DNA"/>
</dbReference>
<accession>K2NPE2</accession>
<reference evidence="2 3" key="1">
    <citation type="journal article" date="2012" name="BMC Genomics">
        <title>Comparative genomic analysis of human infective Trypanosoma cruzi lineages with the bat-restricted subspecies T. cruzi marinkellei.</title>
        <authorList>
            <person name="Franzen O."/>
            <person name="Talavera-Lopez C."/>
            <person name="Ochaya S."/>
            <person name="Butler C.E."/>
            <person name="Messenger L.A."/>
            <person name="Lewis M.D."/>
            <person name="Llewellyn M.S."/>
            <person name="Marinkelle C.J."/>
            <person name="Tyler K.M."/>
            <person name="Miles M.A."/>
            <person name="Andersson B."/>
        </authorList>
    </citation>
    <scope>NUCLEOTIDE SEQUENCE [LARGE SCALE GENOMIC DNA]</scope>
    <source>
        <strain evidence="2 3">B7</strain>
    </source>
</reference>
<protein>
    <submittedName>
        <fullName evidence="2">Uncharacterized protein</fullName>
    </submittedName>
</protein>
<keyword evidence="3" id="KW-1185">Reference proteome</keyword>
<comment type="caution">
    <text evidence="2">The sequence shown here is derived from an EMBL/GenBank/DDBJ whole genome shotgun (WGS) entry which is preliminary data.</text>
</comment>
<evidence type="ECO:0000256" key="1">
    <source>
        <dbReference type="SAM" id="MobiDB-lite"/>
    </source>
</evidence>
<dbReference type="AlphaFoldDB" id="K2NPE2"/>
<feature type="region of interest" description="Disordered" evidence="1">
    <location>
        <begin position="1"/>
        <end position="81"/>
    </location>
</feature>